<evidence type="ECO:0000313" key="4">
    <source>
        <dbReference type="EMBL" id="MFL0163864.1"/>
    </source>
</evidence>
<dbReference type="PANTHER" id="PTHR10491">
    <property type="entry name" value="DTDP-4-DEHYDRORHAMNOSE REDUCTASE"/>
    <property type="match status" value="1"/>
</dbReference>
<reference evidence="4 5" key="1">
    <citation type="submission" date="2024-11" db="EMBL/GenBank/DDBJ databases">
        <authorList>
            <person name="Heng Y.C."/>
            <person name="Lim A.C.H."/>
            <person name="Lee J.K.Y."/>
            <person name="Kittelmann S."/>
        </authorList>
    </citation>
    <scope>NUCLEOTIDE SEQUENCE [LARGE SCALE GENOMIC DNA]</scope>
    <source>
        <strain evidence="4 5">WILCCON 0112</strain>
    </source>
</reference>
<evidence type="ECO:0000256" key="1">
    <source>
        <dbReference type="ARBA" id="ARBA00010944"/>
    </source>
</evidence>
<dbReference type="SUPFAM" id="SSF51735">
    <property type="entry name" value="NAD(P)-binding Rossmann-fold domains"/>
    <property type="match status" value="1"/>
</dbReference>
<dbReference type="Pfam" id="PF04321">
    <property type="entry name" value="RmlD_sub_bind"/>
    <property type="match status" value="1"/>
</dbReference>
<gene>
    <name evidence="4" type="primary">rfbD</name>
    <name evidence="4" type="ORF">ACJDTP_02140</name>
</gene>
<keyword evidence="2 4" id="KW-0560">Oxidoreductase</keyword>
<dbReference type="RefSeq" id="WP_406760356.1">
    <property type="nucleotide sequence ID" value="NZ_JBJIAB010000002.1"/>
</dbReference>
<dbReference type="GO" id="GO:0008831">
    <property type="term" value="F:dTDP-4-dehydrorhamnose reductase activity"/>
    <property type="evidence" value="ECO:0007669"/>
    <property type="project" value="UniProtKB-EC"/>
</dbReference>
<protein>
    <recommendedName>
        <fullName evidence="2">dTDP-4-dehydrorhamnose reductase</fullName>
        <ecNumber evidence="2">1.1.1.133</ecNumber>
    </recommendedName>
</protein>
<dbReference type="Proteomes" id="UP001623600">
    <property type="component" value="Unassembled WGS sequence"/>
</dbReference>
<proteinExistence type="inferred from homology"/>
<dbReference type="EMBL" id="JBJIAB010000002">
    <property type="protein sequence ID" value="MFL0163864.1"/>
    <property type="molecule type" value="Genomic_DNA"/>
</dbReference>
<comment type="pathway">
    <text evidence="2">Carbohydrate biosynthesis; dTDP-L-rhamnose biosynthesis.</text>
</comment>
<dbReference type="CDD" id="cd05254">
    <property type="entry name" value="dTDP_HR_like_SDR_e"/>
    <property type="match status" value="1"/>
</dbReference>
<keyword evidence="5" id="KW-1185">Reference proteome</keyword>
<organism evidence="4 5">
    <name type="scientific">Candidatus Clostridium helianthi</name>
    <dbReference type="NCBI Taxonomy" id="3381660"/>
    <lineage>
        <taxon>Bacteria</taxon>
        <taxon>Bacillati</taxon>
        <taxon>Bacillota</taxon>
        <taxon>Clostridia</taxon>
        <taxon>Eubacteriales</taxon>
        <taxon>Clostridiaceae</taxon>
        <taxon>Clostridium</taxon>
    </lineage>
</organism>
<dbReference type="InterPro" id="IPR036291">
    <property type="entry name" value="NAD(P)-bd_dom_sf"/>
</dbReference>
<dbReference type="Gene3D" id="3.90.25.10">
    <property type="entry name" value="UDP-galactose 4-epimerase, domain 1"/>
    <property type="match status" value="1"/>
</dbReference>
<evidence type="ECO:0000259" key="3">
    <source>
        <dbReference type="Pfam" id="PF04321"/>
    </source>
</evidence>
<dbReference type="NCBIfam" id="TIGR01214">
    <property type="entry name" value="rmlD"/>
    <property type="match status" value="1"/>
</dbReference>
<comment type="caution">
    <text evidence="4">The sequence shown here is derived from an EMBL/GenBank/DDBJ whole genome shotgun (WGS) entry which is preliminary data.</text>
</comment>
<name>A0ABW8RZ00_9CLOT</name>
<dbReference type="InterPro" id="IPR005913">
    <property type="entry name" value="dTDP_dehydrorham_reduct"/>
</dbReference>
<dbReference type="PANTHER" id="PTHR10491:SF4">
    <property type="entry name" value="METHIONINE ADENOSYLTRANSFERASE 2 SUBUNIT BETA"/>
    <property type="match status" value="1"/>
</dbReference>
<dbReference type="Gene3D" id="3.40.50.720">
    <property type="entry name" value="NAD(P)-binding Rossmann-like Domain"/>
    <property type="match status" value="1"/>
</dbReference>
<dbReference type="InterPro" id="IPR029903">
    <property type="entry name" value="RmlD-like-bd"/>
</dbReference>
<sequence length="292" mass="33180">MILVTGANGQLGFDVIKELNKRNIECLGIGREDLDITNSNDVYEYILNLKPQCIIHCAAYTAVDRAEDEKEICYNVNVLGTENIANACKKINSKMIYISTDYVFNGQGDIPFEVDGSIGPLSVYGKTKYEGELKVQEILDKYFIIRISWVFGVNGDNFIRTMLRLGMEKERLNVVADQIGSPTYTVDLASLLCDMALSEKYGVYHATNEGFCSWAEFASTIMKKANLNCLINSIPTKEYPTRAVRPLNSRLSKKSLMDAEFKILPIWEDALDRYLIELRGERNEREDKYKKN</sequence>
<evidence type="ECO:0000313" key="5">
    <source>
        <dbReference type="Proteomes" id="UP001623600"/>
    </source>
</evidence>
<comment type="similarity">
    <text evidence="1 2">Belongs to the dTDP-4-dehydrorhamnose reductase family.</text>
</comment>
<accession>A0ABW8RZ00</accession>
<feature type="domain" description="RmlD-like substrate binding" evidence="3">
    <location>
        <begin position="2"/>
        <end position="277"/>
    </location>
</feature>
<keyword evidence="2" id="KW-0521">NADP</keyword>
<comment type="function">
    <text evidence="2">Catalyzes the reduction of dTDP-6-deoxy-L-lyxo-4-hexulose to yield dTDP-L-rhamnose.</text>
</comment>
<evidence type="ECO:0000256" key="2">
    <source>
        <dbReference type="RuleBase" id="RU364082"/>
    </source>
</evidence>
<dbReference type="EC" id="1.1.1.133" evidence="2"/>